<keyword evidence="10" id="KW-1185">Reference proteome</keyword>
<feature type="transmembrane region" description="Helical" evidence="8">
    <location>
        <begin position="120"/>
        <end position="143"/>
    </location>
</feature>
<keyword evidence="4" id="KW-0997">Cell inner membrane</keyword>
<keyword evidence="7 8" id="KW-0472">Membrane</keyword>
<dbReference type="EMBL" id="CP141059">
    <property type="protein sequence ID" value="WQQ28451.1"/>
    <property type="molecule type" value="Genomic_DNA"/>
</dbReference>
<reference evidence="10" key="1">
    <citation type="submission" date="2023-12" db="EMBL/GenBank/DDBJ databases">
        <title>Novel species in genus Nocardioides.</title>
        <authorList>
            <person name="Zhou H."/>
        </authorList>
    </citation>
    <scope>NUCLEOTIDE SEQUENCE [LARGE SCALE GENOMIC DNA]</scope>
    <source>
        <strain evidence="10">HM61</strain>
    </source>
</reference>
<evidence type="ECO:0000256" key="2">
    <source>
        <dbReference type="ARBA" id="ARBA00022448"/>
    </source>
</evidence>
<keyword evidence="2" id="KW-0813">Transport</keyword>
<evidence type="ECO:0000256" key="4">
    <source>
        <dbReference type="ARBA" id="ARBA00022519"/>
    </source>
</evidence>
<protein>
    <submittedName>
        <fullName evidence="9">ABC transporter permease</fullName>
    </submittedName>
</protein>
<evidence type="ECO:0000256" key="1">
    <source>
        <dbReference type="ARBA" id="ARBA00004651"/>
    </source>
</evidence>
<dbReference type="Pfam" id="PF02653">
    <property type="entry name" value="BPD_transp_2"/>
    <property type="match status" value="1"/>
</dbReference>
<dbReference type="Proteomes" id="UP001327225">
    <property type="component" value="Chromosome"/>
</dbReference>
<accession>A0ABZ0ZVU9</accession>
<evidence type="ECO:0000256" key="5">
    <source>
        <dbReference type="ARBA" id="ARBA00022692"/>
    </source>
</evidence>
<gene>
    <name evidence="9" type="ORF">SHK19_09500</name>
</gene>
<feature type="transmembrane region" description="Helical" evidence="8">
    <location>
        <begin position="295"/>
        <end position="313"/>
    </location>
</feature>
<dbReference type="PANTHER" id="PTHR32196">
    <property type="entry name" value="ABC TRANSPORTER PERMEASE PROTEIN YPHD-RELATED-RELATED"/>
    <property type="match status" value="1"/>
</dbReference>
<sequence length="358" mass="37722">MAPTQQFVPVDEPVDQLAEPETRSRRIEPGRILGKLAPRRISAIYLLAFFVVLFGVLSPDTFLTEVTFTLVFRSGVVTCILALAFLVPLTAGVYDLSIGAVMALGLGIVVYLSLHTDLPILVTALIAIAASALSGAVSGFIVVKLHVDSFIATLGVSQVLAGVLLLMSNNTQLIGQFPEGWGELGRGDFVGIPVVVWMLLLLALVMWYALEFTAVGRHLLATGGNREAARLAGVPTQRILFGVFVASGAISGLAGVVFSMQSPVFSSSVGPGYLFPAVAAVFLGASQLSQRPNVWGTLIAYFALAFGIQGLALSASSASVWSQPMFQGVSLIIAVAVASRPVLRKLRASREQAPEPVS</sequence>
<evidence type="ECO:0000256" key="3">
    <source>
        <dbReference type="ARBA" id="ARBA00022475"/>
    </source>
</evidence>
<feature type="transmembrane region" description="Helical" evidence="8">
    <location>
        <begin position="150"/>
        <end position="169"/>
    </location>
</feature>
<evidence type="ECO:0000256" key="8">
    <source>
        <dbReference type="SAM" id="Phobius"/>
    </source>
</evidence>
<dbReference type="InterPro" id="IPR001851">
    <property type="entry name" value="ABC_transp_permease"/>
</dbReference>
<dbReference type="PANTHER" id="PTHR32196:SF21">
    <property type="entry name" value="ABC TRANSPORTER PERMEASE PROTEIN YPHD-RELATED"/>
    <property type="match status" value="1"/>
</dbReference>
<evidence type="ECO:0000256" key="7">
    <source>
        <dbReference type="ARBA" id="ARBA00023136"/>
    </source>
</evidence>
<keyword evidence="5 8" id="KW-0812">Transmembrane</keyword>
<feature type="transmembrane region" description="Helical" evidence="8">
    <location>
        <begin position="189"/>
        <end position="210"/>
    </location>
</feature>
<dbReference type="RefSeq" id="WP_322938502.1">
    <property type="nucleotide sequence ID" value="NZ_CP141059.1"/>
</dbReference>
<evidence type="ECO:0000313" key="10">
    <source>
        <dbReference type="Proteomes" id="UP001327225"/>
    </source>
</evidence>
<feature type="transmembrane region" description="Helical" evidence="8">
    <location>
        <begin position="264"/>
        <end position="283"/>
    </location>
</feature>
<proteinExistence type="predicted"/>
<feature type="transmembrane region" description="Helical" evidence="8">
    <location>
        <begin position="41"/>
        <end position="58"/>
    </location>
</feature>
<feature type="transmembrane region" description="Helical" evidence="8">
    <location>
        <begin position="325"/>
        <end position="343"/>
    </location>
</feature>
<comment type="subcellular location">
    <subcellularLocation>
        <location evidence="1">Cell membrane</location>
        <topology evidence="1">Multi-pass membrane protein</topology>
    </subcellularLocation>
</comment>
<feature type="transmembrane region" description="Helical" evidence="8">
    <location>
        <begin position="239"/>
        <end position="258"/>
    </location>
</feature>
<evidence type="ECO:0000256" key="6">
    <source>
        <dbReference type="ARBA" id="ARBA00022989"/>
    </source>
</evidence>
<dbReference type="CDD" id="cd06579">
    <property type="entry name" value="TM_PBP1_transp_AraH_like"/>
    <property type="match status" value="1"/>
</dbReference>
<keyword evidence="6 8" id="KW-1133">Transmembrane helix</keyword>
<name>A0ABZ0ZVU9_9ACTN</name>
<evidence type="ECO:0000313" key="9">
    <source>
        <dbReference type="EMBL" id="WQQ28451.1"/>
    </source>
</evidence>
<organism evidence="9 10">
    <name type="scientific">Nocardioides bizhenqiangii</name>
    <dbReference type="NCBI Taxonomy" id="3095076"/>
    <lineage>
        <taxon>Bacteria</taxon>
        <taxon>Bacillati</taxon>
        <taxon>Actinomycetota</taxon>
        <taxon>Actinomycetes</taxon>
        <taxon>Propionibacteriales</taxon>
        <taxon>Nocardioidaceae</taxon>
        <taxon>Nocardioides</taxon>
    </lineage>
</organism>
<feature type="transmembrane region" description="Helical" evidence="8">
    <location>
        <begin position="70"/>
        <end position="89"/>
    </location>
</feature>
<keyword evidence="3" id="KW-1003">Cell membrane</keyword>
<feature type="transmembrane region" description="Helical" evidence="8">
    <location>
        <begin position="96"/>
        <end position="114"/>
    </location>
</feature>